<reference evidence="1 2" key="1">
    <citation type="submission" date="2019-04" db="EMBL/GenBank/DDBJ databases">
        <title>Draft genome of the big-headed turtle Platysternon megacephalum.</title>
        <authorList>
            <person name="Gong S."/>
        </authorList>
    </citation>
    <scope>NUCLEOTIDE SEQUENCE [LARGE SCALE GENOMIC DNA]</scope>
    <source>
        <strain evidence="1">DO16091913</strain>
        <tissue evidence="1">Muscle</tissue>
    </source>
</reference>
<reference evidence="1 2" key="2">
    <citation type="submission" date="2019-04" db="EMBL/GenBank/DDBJ databases">
        <title>The genome sequence of big-headed turtle.</title>
        <authorList>
            <person name="Gong S."/>
        </authorList>
    </citation>
    <scope>NUCLEOTIDE SEQUENCE [LARGE SCALE GENOMIC DNA]</scope>
    <source>
        <strain evidence="1">DO16091913</strain>
        <tissue evidence="1">Muscle</tissue>
    </source>
</reference>
<evidence type="ECO:0000313" key="1">
    <source>
        <dbReference type="EMBL" id="TFJ97482.1"/>
    </source>
</evidence>
<dbReference type="Gene3D" id="3.40.50.720">
    <property type="entry name" value="NAD(P)-binding Rossmann-like Domain"/>
    <property type="match status" value="1"/>
</dbReference>
<dbReference type="GO" id="GO:0016491">
    <property type="term" value="F:oxidoreductase activity"/>
    <property type="evidence" value="ECO:0007669"/>
    <property type="project" value="TreeGrafter"/>
</dbReference>
<dbReference type="InterPro" id="IPR051468">
    <property type="entry name" value="Fungal_SecMetab_SDRs"/>
</dbReference>
<gene>
    <name evidence="1" type="ORF">DR999_PMT20678</name>
</gene>
<dbReference type="SUPFAM" id="SSF51735">
    <property type="entry name" value="NAD(P)-binding Rossmann-fold domains"/>
    <property type="match status" value="1"/>
</dbReference>
<dbReference type="PANTHER" id="PTHR43544:SF21">
    <property type="entry name" value="C-FACTOR"/>
    <property type="match status" value="1"/>
</dbReference>
<sequence>MKGINVCNSSVSAIGQCAESEPSPVQLHPVLIPAISSCYFCSSDHLNLALHEGSKEATDPESIQAAAKKAEAHLGGSGLNLLINNAGVMPESTLELATAADMLAVYKINVVGPMLVTQKGNYWPPSNSLDLLAVIPEGSSEHRKVWASCHQGQKPTSLGRALRTRVKFHSPPFMCMLQAELTVEDSVQGLLKVISTLSEKHHGIVVDWTGRNVPW</sequence>
<organism evidence="1 2">
    <name type="scientific">Platysternon megacephalum</name>
    <name type="common">big-headed turtle</name>
    <dbReference type="NCBI Taxonomy" id="55544"/>
    <lineage>
        <taxon>Eukaryota</taxon>
        <taxon>Metazoa</taxon>
        <taxon>Chordata</taxon>
        <taxon>Craniata</taxon>
        <taxon>Vertebrata</taxon>
        <taxon>Euteleostomi</taxon>
        <taxon>Archelosauria</taxon>
        <taxon>Testudinata</taxon>
        <taxon>Testudines</taxon>
        <taxon>Cryptodira</taxon>
        <taxon>Durocryptodira</taxon>
        <taxon>Testudinoidea</taxon>
        <taxon>Platysternidae</taxon>
        <taxon>Platysternon</taxon>
    </lineage>
</organism>
<dbReference type="GO" id="GO:0005737">
    <property type="term" value="C:cytoplasm"/>
    <property type="evidence" value="ECO:0007669"/>
    <property type="project" value="TreeGrafter"/>
</dbReference>
<dbReference type="AlphaFoldDB" id="A0A4D9DRN3"/>
<evidence type="ECO:0000313" key="2">
    <source>
        <dbReference type="Proteomes" id="UP000297703"/>
    </source>
</evidence>
<accession>A0A4D9DRN3</accession>
<dbReference type="EMBL" id="QXTE01000491">
    <property type="protein sequence ID" value="TFJ97482.1"/>
    <property type="molecule type" value="Genomic_DNA"/>
</dbReference>
<protein>
    <submittedName>
        <fullName evidence="1">Cytochrome P450 2A13-like</fullName>
    </submittedName>
</protein>
<keyword evidence="2" id="KW-1185">Reference proteome</keyword>
<dbReference type="PANTHER" id="PTHR43544">
    <property type="entry name" value="SHORT-CHAIN DEHYDROGENASE/REDUCTASE"/>
    <property type="match status" value="1"/>
</dbReference>
<comment type="caution">
    <text evidence="1">The sequence shown here is derived from an EMBL/GenBank/DDBJ whole genome shotgun (WGS) entry which is preliminary data.</text>
</comment>
<name>A0A4D9DRN3_9SAUR</name>
<dbReference type="Pfam" id="PF00106">
    <property type="entry name" value="adh_short"/>
    <property type="match status" value="1"/>
</dbReference>
<proteinExistence type="predicted"/>
<dbReference type="Proteomes" id="UP000297703">
    <property type="component" value="Unassembled WGS sequence"/>
</dbReference>
<dbReference type="OrthoDB" id="7289984at2759"/>
<dbReference type="InterPro" id="IPR002347">
    <property type="entry name" value="SDR_fam"/>
</dbReference>
<dbReference type="InterPro" id="IPR036291">
    <property type="entry name" value="NAD(P)-bd_dom_sf"/>
</dbReference>